<reference evidence="2 3" key="1">
    <citation type="journal article" date="2013" name="PLoS Genet.">
        <title>Distinctive expansion of potential virulence genes in the genome of the oomycete fish pathogen Saprolegnia parasitica.</title>
        <authorList>
            <person name="Jiang R.H."/>
            <person name="de Bruijn I."/>
            <person name="Haas B.J."/>
            <person name="Belmonte R."/>
            <person name="Lobach L."/>
            <person name="Christie J."/>
            <person name="van den Ackerveken G."/>
            <person name="Bottin A."/>
            <person name="Bulone V."/>
            <person name="Diaz-Moreno S.M."/>
            <person name="Dumas B."/>
            <person name="Fan L."/>
            <person name="Gaulin E."/>
            <person name="Govers F."/>
            <person name="Grenville-Briggs L.J."/>
            <person name="Horner N.R."/>
            <person name="Levin J.Z."/>
            <person name="Mammella M."/>
            <person name="Meijer H.J."/>
            <person name="Morris P."/>
            <person name="Nusbaum C."/>
            <person name="Oome S."/>
            <person name="Phillips A.J."/>
            <person name="van Rooyen D."/>
            <person name="Rzeszutek E."/>
            <person name="Saraiva M."/>
            <person name="Secombes C.J."/>
            <person name="Seidl M.F."/>
            <person name="Snel B."/>
            <person name="Stassen J.H."/>
            <person name="Sykes S."/>
            <person name="Tripathy S."/>
            <person name="van den Berg H."/>
            <person name="Vega-Arreguin J.C."/>
            <person name="Wawra S."/>
            <person name="Young S.K."/>
            <person name="Zeng Q."/>
            <person name="Dieguez-Uribeondo J."/>
            <person name="Russ C."/>
            <person name="Tyler B.M."/>
            <person name="van West P."/>
        </authorList>
    </citation>
    <scope>NUCLEOTIDE SEQUENCE [LARGE SCALE GENOMIC DNA]</scope>
    <source>
        <strain evidence="2 3">CBS 223.65</strain>
    </source>
</reference>
<feature type="compositionally biased region" description="Polar residues" evidence="1">
    <location>
        <begin position="1"/>
        <end position="16"/>
    </location>
</feature>
<gene>
    <name evidence="2" type="ORF">SPRG_21815</name>
</gene>
<dbReference type="GeneID" id="24142353"/>
<name>A0A067BHC3_SAPPC</name>
<proteinExistence type="predicted"/>
<sequence>MTATSETETLEPSTAGSGKRKAAPPDAPPTSTKSARQHRKQCKAETTAMCKYCLKGPCDHRCSNLRDDYIHDAVRDDFVLRSDYGCAHCKGCGIRSVHRQDHCPIYQRVAKMNQSPLVELDVATNLPLVR</sequence>
<dbReference type="AlphaFoldDB" id="A0A067BHC3"/>
<organism evidence="2 3">
    <name type="scientific">Saprolegnia parasitica (strain CBS 223.65)</name>
    <dbReference type="NCBI Taxonomy" id="695850"/>
    <lineage>
        <taxon>Eukaryota</taxon>
        <taxon>Sar</taxon>
        <taxon>Stramenopiles</taxon>
        <taxon>Oomycota</taxon>
        <taxon>Saprolegniomycetes</taxon>
        <taxon>Saprolegniales</taxon>
        <taxon>Saprolegniaceae</taxon>
        <taxon>Saprolegnia</taxon>
    </lineage>
</organism>
<dbReference type="KEGG" id="spar:SPRG_21815"/>
<dbReference type="VEuPathDB" id="FungiDB:SPRG_21815"/>
<dbReference type="Proteomes" id="UP000030745">
    <property type="component" value="Unassembled WGS sequence"/>
</dbReference>
<evidence type="ECO:0000313" key="2">
    <source>
        <dbReference type="EMBL" id="KDO17764.1"/>
    </source>
</evidence>
<evidence type="ECO:0000256" key="1">
    <source>
        <dbReference type="SAM" id="MobiDB-lite"/>
    </source>
</evidence>
<evidence type="ECO:0000313" key="3">
    <source>
        <dbReference type="Proteomes" id="UP000030745"/>
    </source>
</evidence>
<dbReference type="RefSeq" id="XP_012211523.1">
    <property type="nucleotide sequence ID" value="XM_012356133.1"/>
</dbReference>
<protein>
    <submittedName>
        <fullName evidence="2">Uncharacterized protein</fullName>
    </submittedName>
</protein>
<accession>A0A067BHC3</accession>
<dbReference type="EMBL" id="KK583572">
    <property type="protein sequence ID" value="KDO17764.1"/>
    <property type="molecule type" value="Genomic_DNA"/>
</dbReference>
<keyword evidence="3" id="KW-1185">Reference proteome</keyword>
<feature type="region of interest" description="Disordered" evidence="1">
    <location>
        <begin position="1"/>
        <end position="40"/>
    </location>
</feature>